<dbReference type="Gene3D" id="3.30.200.20">
    <property type="entry name" value="Phosphorylase Kinase, domain 1"/>
    <property type="match status" value="1"/>
</dbReference>
<proteinExistence type="predicted"/>
<keyword evidence="1" id="KW-0812">Transmembrane</keyword>
<organism evidence="3 4">
    <name type="scientific">Reticulomyxa filosa</name>
    <dbReference type="NCBI Taxonomy" id="46433"/>
    <lineage>
        <taxon>Eukaryota</taxon>
        <taxon>Sar</taxon>
        <taxon>Rhizaria</taxon>
        <taxon>Retaria</taxon>
        <taxon>Foraminifera</taxon>
        <taxon>Monothalamids</taxon>
        <taxon>Reticulomyxidae</taxon>
        <taxon>Reticulomyxa</taxon>
    </lineage>
</organism>
<evidence type="ECO:0000259" key="2">
    <source>
        <dbReference type="PROSITE" id="PS50011"/>
    </source>
</evidence>
<dbReference type="Pfam" id="PF00069">
    <property type="entry name" value="Pkinase"/>
    <property type="match status" value="2"/>
</dbReference>
<name>X6M2I5_RETFI</name>
<feature type="domain" description="Protein kinase" evidence="2">
    <location>
        <begin position="1"/>
        <end position="221"/>
    </location>
</feature>
<dbReference type="SMART" id="SM00220">
    <property type="entry name" value="S_TKc"/>
    <property type="match status" value="1"/>
</dbReference>
<keyword evidence="1" id="KW-1133">Transmembrane helix</keyword>
<sequence>MTKKKKKVENFFKKGCVACIRILQHTLDIVLLCVHHANIVKLYNVFDSKNKMCLVLDLLEGGELFDRIIEQGHFTEKNAAQCFGQLVEALDYLHQRQIAHRDLKVYCCLKQTYLNLVIHSRYICNITFFFFYYHWSIFISMLFPENLLFTKKCKDKNVYVREEWNIKLIDFGLAGSCKYELLKTPCGTPNYVAPEILRKEKYGISVDMWSAGVILYIMLKK</sequence>
<dbReference type="AlphaFoldDB" id="X6M2I5"/>
<dbReference type="EMBL" id="ASPP01025925">
    <property type="protein sequence ID" value="ETO07632.1"/>
    <property type="molecule type" value="Genomic_DNA"/>
</dbReference>
<dbReference type="InterPro" id="IPR000719">
    <property type="entry name" value="Prot_kinase_dom"/>
</dbReference>
<dbReference type="GO" id="GO:0005524">
    <property type="term" value="F:ATP binding"/>
    <property type="evidence" value="ECO:0007669"/>
    <property type="project" value="InterPro"/>
</dbReference>
<dbReference type="InterPro" id="IPR011009">
    <property type="entry name" value="Kinase-like_dom_sf"/>
</dbReference>
<evidence type="ECO:0000313" key="3">
    <source>
        <dbReference type="EMBL" id="ETO07632.1"/>
    </source>
</evidence>
<dbReference type="GO" id="GO:0004672">
    <property type="term" value="F:protein kinase activity"/>
    <property type="evidence" value="ECO:0007669"/>
    <property type="project" value="InterPro"/>
</dbReference>
<keyword evidence="1" id="KW-0472">Membrane</keyword>
<dbReference type="SUPFAM" id="SSF56112">
    <property type="entry name" value="Protein kinase-like (PK-like)"/>
    <property type="match status" value="1"/>
</dbReference>
<dbReference type="Proteomes" id="UP000023152">
    <property type="component" value="Unassembled WGS sequence"/>
</dbReference>
<evidence type="ECO:0000256" key="1">
    <source>
        <dbReference type="SAM" id="Phobius"/>
    </source>
</evidence>
<evidence type="ECO:0000313" key="4">
    <source>
        <dbReference type="Proteomes" id="UP000023152"/>
    </source>
</evidence>
<protein>
    <recommendedName>
        <fullName evidence="2">Protein kinase domain-containing protein</fullName>
    </recommendedName>
</protein>
<keyword evidence="4" id="KW-1185">Reference proteome</keyword>
<dbReference type="OrthoDB" id="40902at2759"/>
<dbReference type="OMA" id="RYICNIT"/>
<comment type="caution">
    <text evidence="3">The sequence shown here is derived from an EMBL/GenBank/DDBJ whole genome shotgun (WGS) entry which is preliminary data.</text>
</comment>
<dbReference type="PROSITE" id="PS50011">
    <property type="entry name" value="PROTEIN_KINASE_DOM"/>
    <property type="match status" value="1"/>
</dbReference>
<gene>
    <name evidence="3" type="ORF">RFI_29761</name>
</gene>
<dbReference type="Gene3D" id="1.10.510.10">
    <property type="entry name" value="Transferase(Phosphotransferase) domain 1"/>
    <property type="match status" value="1"/>
</dbReference>
<reference evidence="3 4" key="1">
    <citation type="journal article" date="2013" name="Curr. Biol.">
        <title>The Genome of the Foraminiferan Reticulomyxa filosa.</title>
        <authorList>
            <person name="Glockner G."/>
            <person name="Hulsmann N."/>
            <person name="Schleicher M."/>
            <person name="Noegel A.A."/>
            <person name="Eichinger L."/>
            <person name="Gallinger C."/>
            <person name="Pawlowski J."/>
            <person name="Sierra R."/>
            <person name="Euteneuer U."/>
            <person name="Pillet L."/>
            <person name="Moustafa A."/>
            <person name="Platzer M."/>
            <person name="Groth M."/>
            <person name="Szafranski K."/>
            <person name="Schliwa M."/>
        </authorList>
    </citation>
    <scope>NUCLEOTIDE SEQUENCE [LARGE SCALE GENOMIC DNA]</scope>
</reference>
<feature type="transmembrane region" description="Helical" evidence="1">
    <location>
        <begin position="122"/>
        <end position="143"/>
    </location>
</feature>
<accession>X6M2I5</accession>
<dbReference type="PANTHER" id="PTHR24347">
    <property type="entry name" value="SERINE/THREONINE-PROTEIN KINASE"/>
    <property type="match status" value="1"/>
</dbReference>